<comment type="similarity">
    <text evidence="1">Belongs to the bHLH protein family.</text>
</comment>
<dbReference type="CDD" id="cd04873">
    <property type="entry name" value="ACT_UUR-ACR-like"/>
    <property type="match status" value="1"/>
</dbReference>
<evidence type="ECO:0000256" key="2">
    <source>
        <dbReference type="ARBA" id="ARBA00023015"/>
    </source>
</evidence>
<dbReference type="InterPro" id="IPR036638">
    <property type="entry name" value="HLH_DNA-bd_sf"/>
</dbReference>
<feature type="signal peptide" evidence="6">
    <location>
        <begin position="1"/>
        <end position="18"/>
    </location>
</feature>
<dbReference type="GO" id="GO:0003700">
    <property type="term" value="F:DNA-binding transcription factor activity"/>
    <property type="evidence" value="ECO:0007669"/>
    <property type="project" value="InterPro"/>
</dbReference>
<dbReference type="PANTHER" id="PTHR45844">
    <property type="entry name" value="TRANSCRIPTION FACTOR BHLH30"/>
    <property type="match status" value="1"/>
</dbReference>
<dbReference type="SUPFAM" id="SSF47459">
    <property type="entry name" value="HLH, helix-loop-helix DNA-binding domain"/>
    <property type="match status" value="1"/>
</dbReference>
<gene>
    <name evidence="8" type="ORF">ZOSMA_40G00370</name>
</gene>
<feature type="compositionally biased region" description="Low complexity" evidence="5">
    <location>
        <begin position="266"/>
        <end position="281"/>
    </location>
</feature>
<evidence type="ECO:0000256" key="5">
    <source>
        <dbReference type="SAM" id="MobiDB-lite"/>
    </source>
</evidence>
<dbReference type="Proteomes" id="UP000036987">
    <property type="component" value="Unassembled WGS sequence"/>
</dbReference>
<dbReference type="InterPro" id="IPR011598">
    <property type="entry name" value="bHLH_dom"/>
</dbReference>
<evidence type="ECO:0000313" key="9">
    <source>
        <dbReference type="Proteomes" id="UP000036987"/>
    </source>
</evidence>
<dbReference type="GO" id="GO:0003677">
    <property type="term" value="F:DNA binding"/>
    <property type="evidence" value="ECO:0007669"/>
    <property type="project" value="UniProtKB-KW"/>
</dbReference>
<keyword evidence="6" id="KW-0732">Signal</keyword>
<feature type="region of interest" description="Disordered" evidence="5">
    <location>
        <begin position="263"/>
        <end position="300"/>
    </location>
</feature>
<dbReference type="InterPro" id="IPR045847">
    <property type="entry name" value="AIG1-like"/>
</dbReference>
<dbReference type="PANTHER" id="PTHR45844:SF9">
    <property type="entry name" value="OS09G0463900 PROTEIN"/>
    <property type="match status" value="1"/>
</dbReference>
<proteinExistence type="inferred from homology"/>
<dbReference type="PROSITE" id="PS50888">
    <property type="entry name" value="BHLH"/>
    <property type="match status" value="1"/>
</dbReference>
<evidence type="ECO:0000256" key="6">
    <source>
        <dbReference type="SAM" id="SignalP"/>
    </source>
</evidence>
<accession>A0A0K9P347</accession>
<feature type="chain" id="PRO_5005527402" description="BHLH domain-containing protein" evidence="6">
    <location>
        <begin position="19"/>
        <end position="300"/>
    </location>
</feature>
<evidence type="ECO:0000259" key="7">
    <source>
        <dbReference type="PROSITE" id="PS50888"/>
    </source>
</evidence>
<keyword evidence="4" id="KW-0804">Transcription</keyword>
<dbReference type="Pfam" id="PF00010">
    <property type="entry name" value="HLH"/>
    <property type="match status" value="1"/>
</dbReference>
<keyword evidence="9" id="KW-1185">Reference proteome</keyword>
<evidence type="ECO:0000256" key="1">
    <source>
        <dbReference type="ARBA" id="ARBA00005510"/>
    </source>
</evidence>
<dbReference type="STRING" id="29655.A0A0K9P347"/>
<keyword evidence="2" id="KW-0805">Transcription regulation</keyword>
<feature type="compositionally biased region" description="Gly residues" evidence="5">
    <location>
        <begin position="73"/>
        <end position="84"/>
    </location>
</feature>
<dbReference type="AlphaFoldDB" id="A0A0K9P347"/>
<dbReference type="Gene3D" id="4.10.280.10">
    <property type="entry name" value="Helix-loop-helix DNA-binding domain"/>
    <property type="match status" value="1"/>
</dbReference>
<evidence type="ECO:0000313" key="8">
    <source>
        <dbReference type="EMBL" id="KMZ63408.1"/>
    </source>
</evidence>
<sequence length="300" mass="32022">MVMAVVVLLMGYAVITEGLIMVDLDFGGGGEVGGRGGGGNSSSGRGVVGPATLVLDREKGELVKAPVRIGRRGVGGSSTSGGGSEVRAAQALKSHSDAERRRRERINSHLSTLRGLLPTTVKMDKAAVLAEVIKRMKQLKRAAAKEVSETCTALNIPSCTDEVQVENYGDDDEEEEEEEEEKKNVVKMKASISCDDRPEIFSDLRRIFETLRLRMVSSEISTMGTRLKTVFVLSTADDNGSGGAEGRELIINSVRNSLRSVVEGISTTSPPSHPDSSPATSRSGKKRKFSSTVESMSCSS</sequence>
<reference evidence="9" key="1">
    <citation type="journal article" date="2016" name="Nature">
        <title>The genome of the seagrass Zostera marina reveals angiosperm adaptation to the sea.</title>
        <authorList>
            <person name="Olsen J.L."/>
            <person name="Rouze P."/>
            <person name="Verhelst B."/>
            <person name="Lin Y.-C."/>
            <person name="Bayer T."/>
            <person name="Collen J."/>
            <person name="Dattolo E."/>
            <person name="De Paoli E."/>
            <person name="Dittami S."/>
            <person name="Maumus F."/>
            <person name="Michel G."/>
            <person name="Kersting A."/>
            <person name="Lauritano C."/>
            <person name="Lohaus R."/>
            <person name="Toepel M."/>
            <person name="Tonon T."/>
            <person name="Vanneste K."/>
            <person name="Amirebrahimi M."/>
            <person name="Brakel J."/>
            <person name="Bostroem C."/>
            <person name="Chovatia M."/>
            <person name="Grimwood J."/>
            <person name="Jenkins J.W."/>
            <person name="Jueterbock A."/>
            <person name="Mraz A."/>
            <person name="Stam W.T."/>
            <person name="Tice H."/>
            <person name="Bornberg-Bauer E."/>
            <person name="Green P.J."/>
            <person name="Pearson G.A."/>
            <person name="Procaccini G."/>
            <person name="Duarte C.M."/>
            <person name="Schmutz J."/>
            <person name="Reusch T.B.H."/>
            <person name="Van de Peer Y."/>
        </authorList>
    </citation>
    <scope>NUCLEOTIDE SEQUENCE [LARGE SCALE GENOMIC DNA]</scope>
    <source>
        <strain evidence="9">cv. Finnish</strain>
    </source>
</reference>
<dbReference type="OrthoDB" id="71302at2759"/>
<organism evidence="8 9">
    <name type="scientific">Zostera marina</name>
    <name type="common">Eelgrass</name>
    <dbReference type="NCBI Taxonomy" id="29655"/>
    <lineage>
        <taxon>Eukaryota</taxon>
        <taxon>Viridiplantae</taxon>
        <taxon>Streptophyta</taxon>
        <taxon>Embryophyta</taxon>
        <taxon>Tracheophyta</taxon>
        <taxon>Spermatophyta</taxon>
        <taxon>Magnoliopsida</taxon>
        <taxon>Liliopsida</taxon>
        <taxon>Zosteraceae</taxon>
        <taxon>Zostera</taxon>
    </lineage>
</organism>
<evidence type="ECO:0000256" key="3">
    <source>
        <dbReference type="ARBA" id="ARBA00023125"/>
    </source>
</evidence>
<dbReference type="SMART" id="SM00353">
    <property type="entry name" value="HLH"/>
    <property type="match status" value="1"/>
</dbReference>
<name>A0A0K9P347_ZOSMR</name>
<evidence type="ECO:0000256" key="4">
    <source>
        <dbReference type="ARBA" id="ARBA00023163"/>
    </source>
</evidence>
<keyword evidence="3" id="KW-0238">DNA-binding</keyword>
<comment type="caution">
    <text evidence="8">The sequence shown here is derived from an EMBL/GenBank/DDBJ whole genome shotgun (WGS) entry which is preliminary data.</text>
</comment>
<protein>
    <recommendedName>
        <fullName evidence="7">BHLH domain-containing protein</fullName>
    </recommendedName>
</protein>
<feature type="domain" description="BHLH" evidence="7">
    <location>
        <begin position="90"/>
        <end position="139"/>
    </location>
</feature>
<dbReference type="GO" id="GO:0046983">
    <property type="term" value="F:protein dimerization activity"/>
    <property type="evidence" value="ECO:0007669"/>
    <property type="project" value="InterPro"/>
</dbReference>
<dbReference type="EMBL" id="LFYR01001237">
    <property type="protein sequence ID" value="KMZ63408.1"/>
    <property type="molecule type" value="Genomic_DNA"/>
</dbReference>
<feature type="region of interest" description="Disordered" evidence="5">
    <location>
        <begin position="73"/>
        <end position="102"/>
    </location>
</feature>
<feature type="compositionally biased region" description="Polar residues" evidence="5">
    <location>
        <begin position="290"/>
        <end position="300"/>
    </location>
</feature>